<evidence type="ECO:0000313" key="2">
    <source>
        <dbReference type="EMBL" id="CAA9588373.1"/>
    </source>
</evidence>
<dbReference type="GO" id="GO:0016301">
    <property type="term" value="F:kinase activity"/>
    <property type="evidence" value="ECO:0007669"/>
    <property type="project" value="InterPro"/>
</dbReference>
<dbReference type="NCBIfam" id="TIGR01550">
    <property type="entry name" value="DOC_P1"/>
    <property type="match status" value="1"/>
</dbReference>
<dbReference type="InterPro" id="IPR053737">
    <property type="entry name" value="Type_II_TA_Toxin"/>
</dbReference>
<dbReference type="InterPro" id="IPR036597">
    <property type="entry name" value="Fido-like_dom_sf"/>
</dbReference>
<feature type="domain" description="Fido" evidence="1">
    <location>
        <begin position="11"/>
        <end position="128"/>
    </location>
</feature>
<dbReference type="InterPro" id="IPR006440">
    <property type="entry name" value="Doc"/>
</dbReference>
<reference evidence="2" key="1">
    <citation type="submission" date="2020-02" db="EMBL/GenBank/DDBJ databases">
        <authorList>
            <person name="Meier V. D."/>
        </authorList>
    </citation>
    <scope>NUCLEOTIDE SEQUENCE</scope>
    <source>
        <strain evidence="2">AVDCRST_MAG18</strain>
    </source>
</reference>
<accession>A0A6J4VT59</accession>
<dbReference type="PANTHER" id="PTHR39426">
    <property type="entry name" value="HOMOLOGY TO DEATH-ON-CURING PROTEIN OF PHAGE P1"/>
    <property type="match status" value="1"/>
</dbReference>
<proteinExistence type="predicted"/>
<name>A0A6J4VT59_9BACT</name>
<dbReference type="PROSITE" id="PS51459">
    <property type="entry name" value="FIDO"/>
    <property type="match status" value="1"/>
</dbReference>
<dbReference type="PANTHER" id="PTHR39426:SF1">
    <property type="entry name" value="HOMOLOGY TO DEATH-ON-CURING PROTEIN OF PHAGE P1"/>
    <property type="match status" value="1"/>
</dbReference>
<dbReference type="InterPro" id="IPR003812">
    <property type="entry name" value="Fido"/>
</dbReference>
<dbReference type="Pfam" id="PF02661">
    <property type="entry name" value="Fic"/>
    <property type="match status" value="1"/>
</dbReference>
<dbReference type="SUPFAM" id="SSF140931">
    <property type="entry name" value="Fic-like"/>
    <property type="match status" value="1"/>
</dbReference>
<sequence>MTTLDAEIRYYTAEEVAAFHGGVMESAPMNPSDAVRDWNLLESAINRPHAVAHYQGADLVGQAATLLWGLVENHPFHDGNKRTAWVAAEAFLNANGVEVTASDDEAFEVIVAVAQGLSVDATEAWLRERVAAMG</sequence>
<dbReference type="AlphaFoldDB" id="A0A6J4VT59"/>
<dbReference type="Gene3D" id="1.20.120.1870">
    <property type="entry name" value="Fic/DOC protein, Fido domain"/>
    <property type="match status" value="1"/>
</dbReference>
<protein>
    <recommendedName>
        <fullName evidence="1">Fido domain-containing protein</fullName>
    </recommendedName>
</protein>
<evidence type="ECO:0000259" key="1">
    <source>
        <dbReference type="PROSITE" id="PS51459"/>
    </source>
</evidence>
<organism evidence="2">
    <name type="scientific">uncultured Thermomicrobiales bacterium</name>
    <dbReference type="NCBI Taxonomy" id="1645740"/>
    <lineage>
        <taxon>Bacteria</taxon>
        <taxon>Pseudomonadati</taxon>
        <taxon>Thermomicrobiota</taxon>
        <taxon>Thermomicrobia</taxon>
        <taxon>Thermomicrobiales</taxon>
        <taxon>environmental samples</taxon>
    </lineage>
</organism>
<gene>
    <name evidence="2" type="ORF">AVDCRST_MAG18-4358</name>
</gene>
<dbReference type="EMBL" id="CADCWN010000348">
    <property type="protein sequence ID" value="CAA9588373.1"/>
    <property type="molecule type" value="Genomic_DNA"/>
</dbReference>